<keyword evidence="3" id="KW-1185">Reference proteome</keyword>
<evidence type="ECO:0000313" key="3">
    <source>
        <dbReference type="Proteomes" id="UP001204953"/>
    </source>
</evidence>
<dbReference type="EMBL" id="JAMZMM010000002">
    <property type="protein sequence ID" value="MCP2726917.1"/>
    <property type="molecule type" value="Genomic_DNA"/>
</dbReference>
<dbReference type="RefSeq" id="WP_254009739.1">
    <property type="nucleotide sequence ID" value="NZ_JAMZMM010000002.1"/>
</dbReference>
<sequence length="62" mass="7292">MNIFKCQESREQQLQEKILETKEEIAVTEQLCKEKCQEIKNKYGSTVLTVILVNQLLHLSNR</sequence>
<reference evidence="2" key="1">
    <citation type="submission" date="2022-06" db="EMBL/GenBank/DDBJ databases">
        <title>New cyanobacteria of genus Symplocastrum in benthos of Lake Baikal.</title>
        <authorList>
            <person name="Sorokovikova E."/>
            <person name="Tikhonova I."/>
            <person name="Krasnopeev A."/>
            <person name="Evseev P."/>
            <person name="Gladkikh A."/>
            <person name="Belykh O."/>
        </authorList>
    </citation>
    <scope>NUCLEOTIDE SEQUENCE</scope>
    <source>
        <strain evidence="2">BBK-W-15</strain>
    </source>
</reference>
<feature type="coiled-coil region" evidence="1">
    <location>
        <begin position="4"/>
        <end position="31"/>
    </location>
</feature>
<evidence type="ECO:0000256" key="1">
    <source>
        <dbReference type="SAM" id="Coils"/>
    </source>
</evidence>
<protein>
    <submittedName>
        <fullName evidence="2">Uncharacterized protein</fullName>
    </submittedName>
</protein>
<dbReference type="AlphaFoldDB" id="A0AAE3KQ46"/>
<comment type="caution">
    <text evidence="2">The sequence shown here is derived from an EMBL/GenBank/DDBJ whole genome shotgun (WGS) entry which is preliminary data.</text>
</comment>
<dbReference type="Proteomes" id="UP001204953">
    <property type="component" value="Unassembled WGS sequence"/>
</dbReference>
<evidence type="ECO:0000313" key="2">
    <source>
        <dbReference type="EMBL" id="MCP2726917.1"/>
    </source>
</evidence>
<organism evidence="2 3">
    <name type="scientific">Limnofasciculus baicalensis BBK-W-15</name>
    <dbReference type="NCBI Taxonomy" id="2699891"/>
    <lineage>
        <taxon>Bacteria</taxon>
        <taxon>Bacillati</taxon>
        <taxon>Cyanobacteriota</taxon>
        <taxon>Cyanophyceae</taxon>
        <taxon>Coleofasciculales</taxon>
        <taxon>Coleofasciculaceae</taxon>
        <taxon>Limnofasciculus</taxon>
        <taxon>Limnofasciculus baicalensis</taxon>
    </lineage>
</organism>
<proteinExistence type="predicted"/>
<gene>
    <name evidence="2" type="ORF">NJ959_00295</name>
</gene>
<accession>A0AAE3KQ46</accession>
<name>A0AAE3KQ46_9CYAN</name>
<keyword evidence="1" id="KW-0175">Coiled coil</keyword>